<evidence type="ECO:0000313" key="3">
    <source>
        <dbReference type="WBParaSite" id="nRc.2.0.1.t45523-RA"/>
    </source>
</evidence>
<name>A0A915L376_ROMCU</name>
<organism evidence="2 3">
    <name type="scientific">Romanomermis culicivorax</name>
    <name type="common">Nematode worm</name>
    <dbReference type="NCBI Taxonomy" id="13658"/>
    <lineage>
        <taxon>Eukaryota</taxon>
        <taxon>Metazoa</taxon>
        <taxon>Ecdysozoa</taxon>
        <taxon>Nematoda</taxon>
        <taxon>Enoplea</taxon>
        <taxon>Dorylaimia</taxon>
        <taxon>Mermithida</taxon>
        <taxon>Mermithoidea</taxon>
        <taxon>Mermithidae</taxon>
        <taxon>Romanomermis</taxon>
    </lineage>
</organism>
<dbReference type="Proteomes" id="UP000887565">
    <property type="component" value="Unplaced"/>
</dbReference>
<evidence type="ECO:0000256" key="1">
    <source>
        <dbReference type="SAM" id="MobiDB-lite"/>
    </source>
</evidence>
<sequence>MEPQQAGPANRNPDADGPPSLNIKRSPLRVQLARPEWDIVMPEIGLSLNKVNPETEGQPLEKN</sequence>
<accession>A0A915L376</accession>
<dbReference type="WBParaSite" id="nRc.2.0.1.t45523-RA">
    <property type="protein sequence ID" value="nRc.2.0.1.t45523-RA"/>
    <property type="gene ID" value="nRc.2.0.1.g45523"/>
</dbReference>
<reference evidence="3" key="1">
    <citation type="submission" date="2022-11" db="UniProtKB">
        <authorList>
            <consortium name="WormBaseParasite"/>
        </authorList>
    </citation>
    <scope>IDENTIFICATION</scope>
</reference>
<protein>
    <submittedName>
        <fullName evidence="3">Uncharacterized protein</fullName>
    </submittedName>
</protein>
<feature type="region of interest" description="Disordered" evidence="1">
    <location>
        <begin position="1"/>
        <end position="27"/>
    </location>
</feature>
<proteinExistence type="predicted"/>
<dbReference type="AlphaFoldDB" id="A0A915L376"/>
<keyword evidence="2" id="KW-1185">Reference proteome</keyword>
<evidence type="ECO:0000313" key="2">
    <source>
        <dbReference type="Proteomes" id="UP000887565"/>
    </source>
</evidence>